<accession>A0A4Y2CE25</accession>
<dbReference type="EMBL" id="BGPR01000175">
    <property type="protein sequence ID" value="GBM01997.1"/>
    <property type="molecule type" value="Genomic_DNA"/>
</dbReference>
<evidence type="ECO:0000313" key="2">
    <source>
        <dbReference type="Proteomes" id="UP000499080"/>
    </source>
</evidence>
<reference evidence="1 2" key="1">
    <citation type="journal article" date="2019" name="Sci. Rep.">
        <title>Orb-weaving spider Araneus ventricosus genome elucidates the spidroin gene catalogue.</title>
        <authorList>
            <person name="Kono N."/>
            <person name="Nakamura H."/>
            <person name="Ohtoshi R."/>
            <person name="Moran D.A.P."/>
            <person name="Shinohara A."/>
            <person name="Yoshida Y."/>
            <person name="Fujiwara M."/>
            <person name="Mori M."/>
            <person name="Tomita M."/>
            <person name="Arakawa K."/>
        </authorList>
    </citation>
    <scope>NUCLEOTIDE SEQUENCE [LARGE SCALE GENOMIC DNA]</scope>
</reference>
<name>A0A4Y2CE25_ARAVE</name>
<organism evidence="1 2">
    <name type="scientific">Araneus ventricosus</name>
    <name type="common">Orbweaver spider</name>
    <name type="synonym">Epeira ventricosa</name>
    <dbReference type="NCBI Taxonomy" id="182803"/>
    <lineage>
        <taxon>Eukaryota</taxon>
        <taxon>Metazoa</taxon>
        <taxon>Ecdysozoa</taxon>
        <taxon>Arthropoda</taxon>
        <taxon>Chelicerata</taxon>
        <taxon>Arachnida</taxon>
        <taxon>Araneae</taxon>
        <taxon>Araneomorphae</taxon>
        <taxon>Entelegynae</taxon>
        <taxon>Araneoidea</taxon>
        <taxon>Araneidae</taxon>
        <taxon>Araneus</taxon>
    </lineage>
</organism>
<comment type="caution">
    <text evidence="1">The sequence shown here is derived from an EMBL/GenBank/DDBJ whole genome shotgun (WGS) entry which is preliminary data.</text>
</comment>
<dbReference type="Proteomes" id="UP000499080">
    <property type="component" value="Unassembled WGS sequence"/>
</dbReference>
<sequence length="98" mass="11875">MAILYHNITTSPCASIMAINDEWDMNEVEETNQIRHKTKKKYHNRRRNLVFFVDNKLRYKNDCFVADYTIWLMRILLTRVFRLATFSGRKTFYDTISM</sequence>
<gene>
    <name evidence="1" type="ORF">AVEN_269590_1</name>
</gene>
<keyword evidence="2" id="KW-1185">Reference proteome</keyword>
<evidence type="ECO:0000313" key="1">
    <source>
        <dbReference type="EMBL" id="GBM01997.1"/>
    </source>
</evidence>
<proteinExistence type="predicted"/>
<protein>
    <submittedName>
        <fullName evidence="1">Uncharacterized protein</fullName>
    </submittedName>
</protein>
<dbReference type="AlphaFoldDB" id="A0A4Y2CE25"/>